<reference evidence="2" key="1">
    <citation type="submission" date="2016-03" db="EMBL/GenBank/DDBJ databases">
        <title>Draft genome sequence of Rosellinia necatrix.</title>
        <authorList>
            <person name="Kanematsu S."/>
        </authorList>
    </citation>
    <scope>NUCLEOTIDE SEQUENCE [LARGE SCALE GENOMIC DNA]</scope>
    <source>
        <strain evidence="2">W97</strain>
    </source>
</reference>
<name>A0A1W2TI43_ROSNE</name>
<evidence type="ECO:0000313" key="2">
    <source>
        <dbReference type="EMBL" id="GAP87826.1"/>
    </source>
</evidence>
<gene>
    <name evidence="2" type="ORF">SAMD00023353_1601840</name>
</gene>
<evidence type="ECO:0000256" key="1">
    <source>
        <dbReference type="SAM" id="MobiDB-lite"/>
    </source>
</evidence>
<dbReference type="AlphaFoldDB" id="A0A1W2TI43"/>
<dbReference type="STRING" id="77044.A0A1W2TI43"/>
<sequence length="1085" mass="119807">MDPPQPAWPQSDKQTDSLLAKFRNGTDSIRYVSGHRAVYLATGSPEHDANMRTLLGGTAVMLTVDFSAVAPPLIEIFAEELIFVAGTKFDWKGKSVRIRCRRISLVSLSNTSALAAAPGMATIANGFTGEVVFDLSGDKGGPPGPKQPTPPQDLLVTKAKEAKAPGLMVDKRHQSFPSIDFYNARYPEGQPTGSAAQPGANGERGVPGKRGTDGGSFYFRAEEIDASIPNAATVFRIISQGGAGGAGQDGQDGSTGGNGLDWNYDGKDLVDYMSEHVYRRTLQHELSDESCDVWNNVWMTFMGGDGGIGGYGGPGGRGGSGGSVDISPKCLEAISQVENDPGPPGKDGQNGANGDPGKHSESRLFKRWNKHGNRNWEKFARRFPEGSEQRRICPLIHQWEKNNIHPIHAKAEPLRPVPSEELWRLFDPKMQQPVGTKSAPAFHDEPVEQLHRAYSANVSFLRRVLQRIEFENFIWRTSQVFYDNSPAATKSMERLASSLTWMSKVVSQLDTASVGVQSVREYHAKVLQAFESRSDVFGHVCRFVPFNPSRKEFEAALASFGKIEAIYEQSVRALEERQAARQTMIDSIAEAQSKIASSTKDIEVYQDVHVLKENFNSAVHEVNEARTRLYNMKGNLEREIRAHTNCSFEAVLDAISTSLMFTNFESEVAIGGAALSIGTGIAKSAHDALAKIDGVDKSLLYARLDTVFKDGDELKDEISKKLESTKAEREADKDYLAQIMMSRSKFDTMCDTYLARMKSTDEVKHSFTNLVKAVDRKNKVLADYNAAALGIAQAQLVISEQATLTSVLQSGVAGLSDDETQLADAFLSQAYQEMGRLTLERLWERVRGFNCIAFRRSRAFDVLAGMDSFSALDTRMLTVAIDEALNHDFIRLEATYASASAVKDTVVLDLLEADHPFKFQQLREDGAAEFEIDWATFQPCIGDKRAWDIRLDELQIYLVGASGRAAPGSSKAYIGLEVHNNGTFRFRNAEGTMLTFELPPSHLKFKHREIKLVDGQKPDDSVFVPVGDQVRGERFVVELPNKGHDPVSLQSPLGWWTIKEISGSDWEDCKWIRFQFKVTYRTGGG</sequence>
<proteinExistence type="predicted"/>
<organism evidence="2">
    <name type="scientific">Rosellinia necatrix</name>
    <name type="common">White root-rot fungus</name>
    <dbReference type="NCBI Taxonomy" id="77044"/>
    <lineage>
        <taxon>Eukaryota</taxon>
        <taxon>Fungi</taxon>
        <taxon>Dikarya</taxon>
        <taxon>Ascomycota</taxon>
        <taxon>Pezizomycotina</taxon>
        <taxon>Sordariomycetes</taxon>
        <taxon>Xylariomycetidae</taxon>
        <taxon>Xylariales</taxon>
        <taxon>Xylariaceae</taxon>
        <taxon>Rosellinia</taxon>
    </lineage>
</organism>
<dbReference type="EMBL" id="DF977461">
    <property type="protein sequence ID" value="GAP87826.1"/>
    <property type="molecule type" value="Genomic_DNA"/>
</dbReference>
<dbReference type="OMA" id="HRAYSAN"/>
<keyword evidence="3" id="KW-1185">Reference proteome</keyword>
<feature type="region of interest" description="Disordered" evidence="1">
    <location>
        <begin position="335"/>
        <end position="361"/>
    </location>
</feature>
<feature type="region of interest" description="Disordered" evidence="1">
    <location>
        <begin position="186"/>
        <end position="214"/>
    </location>
</feature>
<accession>A0A1W2TI43</accession>
<dbReference type="Proteomes" id="UP000054516">
    <property type="component" value="Unassembled WGS sequence"/>
</dbReference>
<protein>
    <submittedName>
        <fullName evidence="2">Uncharacterized protein</fullName>
    </submittedName>
</protein>
<evidence type="ECO:0000313" key="3">
    <source>
        <dbReference type="Proteomes" id="UP000054516"/>
    </source>
</evidence>
<dbReference type="OrthoDB" id="5359379at2759"/>